<dbReference type="GO" id="GO:0009401">
    <property type="term" value="P:phosphoenolpyruvate-dependent sugar phosphotransferase system"/>
    <property type="evidence" value="ECO:0007669"/>
    <property type="project" value="UniProtKB-KW"/>
</dbReference>
<organism evidence="17 18">
    <name type="scientific">Citrobacter pasteurii</name>
    <dbReference type="NCBI Taxonomy" id="1563222"/>
    <lineage>
        <taxon>Bacteria</taxon>
        <taxon>Pseudomonadati</taxon>
        <taxon>Pseudomonadota</taxon>
        <taxon>Gammaproteobacteria</taxon>
        <taxon>Enterobacterales</taxon>
        <taxon>Enterobacteriaceae</taxon>
        <taxon>Citrobacter</taxon>
    </lineage>
</organism>
<evidence type="ECO:0000256" key="3">
    <source>
        <dbReference type="ARBA" id="ARBA00012799"/>
    </source>
</evidence>
<dbReference type="Gene3D" id="3.40.50.2300">
    <property type="match status" value="1"/>
</dbReference>
<reference evidence="17 18" key="1">
    <citation type="submission" date="2018-08" db="EMBL/GenBank/DDBJ databases">
        <title>Complete genomic analysis of a Citrobacter pasteurii isolated from cockles (Cerastoderma edule) containing a new chromosomic qnrB allele.</title>
        <authorList>
            <person name="Rodrigues A."/>
            <person name="Baptista T."/>
            <person name="Quesada A."/>
            <person name="Campos M.J."/>
        </authorList>
    </citation>
    <scope>NUCLEOTIDE SEQUENCE [LARGE SCALE GENOMIC DNA]</scope>
    <source>
        <strain evidence="17 18">BA18</strain>
    </source>
</reference>
<dbReference type="InterPro" id="IPR006327">
    <property type="entry name" value="PTS_IIC_fruc"/>
</dbReference>
<dbReference type="Proteomes" id="UP000468420">
    <property type="component" value="Unassembled WGS sequence"/>
</dbReference>
<evidence type="ECO:0000256" key="6">
    <source>
        <dbReference type="ARBA" id="ARBA00022553"/>
    </source>
</evidence>
<comment type="subcellular location">
    <subcellularLocation>
        <location evidence="2">Cell inner membrane</location>
        <topology evidence="2">Multi-pass membrane protein</topology>
    </subcellularLocation>
</comment>
<dbReference type="EC" id="2.7.1.202" evidence="3"/>
<dbReference type="GO" id="GO:0005351">
    <property type="term" value="F:carbohydrate:proton symporter activity"/>
    <property type="evidence" value="ECO:0007669"/>
    <property type="project" value="InterPro"/>
</dbReference>
<dbReference type="InterPro" id="IPR003501">
    <property type="entry name" value="PTS_EIIB_2/3"/>
</dbReference>
<dbReference type="PANTHER" id="PTHR30505">
    <property type="entry name" value="FRUCTOSE-LIKE PERMEASE"/>
    <property type="match status" value="1"/>
</dbReference>
<dbReference type="InterPro" id="IPR050864">
    <property type="entry name" value="Bacterial_PTS_Sugar_Transport"/>
</dbReference>
<evidence type="ECO:0000259" key="16">
    <source>
        <dbReference type="PROSITE" id="PS51104"/>
    </source>
</evidence>
<evidence type="ECO:0000256" key="4">
    <source>
        <dbReference type="ARBA" id="ARBA00022448"/>
    </source>
</evidence>
<feature type="transmembrane region" description="Helical" evidence="14">
    <location>
        <begin position="442"/>
        <end position="463"/>
    </location>
</feature>
<dbReference type="EMBL" id="QRDC01000016">
    <property type="protein sequence ID" value="KAA1276133.1"/>
    <property type="molecule type" value="Genomic_DNA"/>
</dbReference>
<keyword evidence="8" id="KW-0808">Transferase</keyword>
<keyword evidence="4" id="KW-0813">Transport</keyword>
<feature type="transmembrane region" description="Helical" evidence="14">
    <location>
        <begin position="228"/>
        <end position="247"/>
    </location>
</feature>
<feature type="transmembrane region" description="Helical" evidence="14">
    <location>
        <begin position="173"/>
        <end position="198"/>
    </location>
</feature>
<dbReference type="InterPro" id="IPR013014">
    <property type="entry name" value="PTS_EIIC_2"/>
</dbReference>
<dbReference type="AlphaFoldDB" id="A0A6N6JZL0"/>
<evidence type="ECO:0000313" key="17">
    <source>
        <dbReference type="EMBL" id="KAA1276133.1"/>
    </source>
</evidence>
<dbReference type="NCBIfam" id="TIGR00829">
    <property type="entry name" value="FRU"/>
    <property type="match status" value="1"/>
</dbReference>
<keyword evidence="13 14" id="KW-0472">Membrane</keyword>
<dbReference type="InterPro" id="IPR003352">
    <property type="entry name" value="PTS_EIIC"/>
</dbReference>
<feature type="transmembrane region" description="Helical" evidence="14">
    <location>
        <begin position="342"/>
        <end position="363"/>
    </location>
</feature>
<dbReference type="SUPFAM" id="SSF52794">
    <property type="entry name" value="PTS system IIB component-like"/>
    <property type="match status" value="1"/>
</dbReference>
<protein>
    <recommendedName>
        <fullName evidence="3">protein-N(pi)-phosphohistidine--D-fructose phosphotransferase</fullName>
        <ecNumber evidence="3">2.7.1.202</ecNumber>
    </recommendedName>
</protein>
<evidence type="ECO:0000256" key="12">
    <source>
        <dbReference type="ARBA" id="ARBA00022989"/>
    </source>
</evidence>
<dbReference type="GO" id="GO:0005886">
    <property type="term" value="C:plasma membrane"/>
    <property type="evidence" value="ECO:0007669"/>
    <property type="project" value="UniProtKB-SubCell"/>
</dbReference>
<keyword evidence="10 14" id="KW-0812">Transmembrane</keyword>
<dbReference type="GO" id="GO:0022877">
    <property type="term" value="F:protein-N(PI)-phosphohistidine-fructose phosphotransferase system transporter activity"/>
    <property type="evidence" value="ECO:0007669"/>
    <property type="project" value="InterPro"/>
</dbReference>
<evidence type="ECO:0000256" key="5">
    <source>
        <dbReference type="ARBA" id="ARBA00022475"/>
    </source>
</evidence>
<feature type="transmembrane region" description="Helical" evidence="14">
    <location>
        <begin position="139"/>
        <end position="161"/>
    </location>
</feature>
<gene>
    <name evidence="17" type="ORF">DXF85_18185</name>
</gene>
<dbReference type="InterPro" id="IPR003353">
    <property type="entry name" value="PTS_IIB_fruc"/>
</dbReference>
<keyword evidence="12 14" id="KW-1133">Transmembrane helix</keyword>
<keyword evidence="5" id="KW-1003">Cell membrane</keyword>
<feature type="domain" description="PTS EIIC type-2" evidence="16">
    <location>
        <begin position="128"/>
        <end position="475"/>
    </location>
</feature>
<comment type="caution">
    <text evidence="17">The sequence shown here is derived from an EMBL/GenBank/DDBJ whole genome shotgun (WGS) entry which is preliminary data.</text>
</comment>
<dbReference type="Pfam" id="PF02378">
    <property type="entry name" value="PTS_EIIC"/>
    <property type="match status" value="1"/>
</dbReference>
<comment type="catalytic activity">
    <reaction evidence="1">
        <text>D-fructose(out) + N(pros)-phospho-L-histidyl-[protein] = D-fructose 1-phosphate(in) + L-histidyl-[protein]</text>
        <dbReference type="Rhea" id="RHEA:49252"/>
        <dbReference type="Rhea" id="RHEA-COMP:9745"/>
        <dbReference type="Rhea" id="RHEA-COMP:9746"/>
        <dbReference type="ChEBI" id="CHEBI:29979"/>
        <dbReference type="ChEBI" id="CHEBI:37721"/>
        <dbReference type="ChEBI" id="CHEBI:58674"/>
        <dbReference type="ChEBI" id="CHEBI:64837"/>
        <dbReference type="EC" id="2.7.1.202"/>
    </reaction>
</comment>
<evidence type="ECO:0000256" key="11">
    <source>
        <dbReference type="ARBA" id="ARBA00022777"/>
    </source>
</evidence>
<dbReference type="NCBIfam" id="TIGR01427">
    <property type="entry name" value="PTS_IIC_fructo"/>
    <property type="match status" value="1"/>
</dbReference>
<evidence type="ECO:0000256" key="1">
    <source>
        <dbReference type="ARBA" id="ARBA00001401"/>
    </source>
</evidence>
<feature type="transmembrane region" description="Helical" evidence="14">
    <location>
        <begin position="375"/>
        <end position="396"/>
    </location>
</feature>
<evidence type="ECO:0000256" key="13">
    <source>
        <dbReference type="ARBA" id="ARBA00023136"/>
    </source>
</evidence>
<dbReference type="GO" id="GO:0016301">
    <property type="term" value="F:kinase activity"/>
    <property type="evidence" value="ECO:0007669"/>
    <property type="project" value="UniProtKB-KW"/>
</dbReference>
<evidence type="ECO:0000256" key="14">
    <source>
        <dbReference type="SAM" id="Phobius"/>
    </source>
</evidence>
<keyword evidence="11" id="KW-0418">Kinase</keyword>
<evidence type="ECO:0000256" key="10">
    <source>
        <dbReference type="ARBA" id="ARBA00022692"/>
    </source>
</evidence>
<evidence type="ECO:0000256" key="8">
    <source>
        <dbReference type="ARBA" id="ARBA00022679"/>
    </source>
</evidence>
<dbReference type="NCBIfam" id="NF008493">
    <property type="entry name" value="PRK11404.1"/>
    <property type="match status" value="1"/>
</dbReference>
<dbReference type="FunFam" id="3.40.50.2300:FF:000014">
    <property type="entry name" value="PTS system fructose-like transporter subunit IIB"/>
    <property type="match status" value="1"/>
</dbReference>
<dbReference type="PROSITE" id="PS51104">
    <property type="entry name" value="PTS_EIIC_TYPE_2"/>
    <property type="match status" value="1"/>
</dbReference>
<evidence type="ECO:0000256" key="7">
    <source>
        <dbReference type="ARBA" id="ARBA00022597"/>
    </source>
</evidence>
<dbReference type="PROSITE" id="PS51099">
    <property type="entry name" value="PTS_EIIB_TYPE_2"/>
    <property type="match status" value="1"/>
</dbReference>
<name>A0A6N6JZL0_9ENTR</name>
<feature type="domain" description="PTS EIIB type-2" evidence="15">
    <location>
        <begin position="7"/>
        <end position="105"/>
    </location>
</feature>
<dbReference type="InterPro" id="IPR036095">
    <property type="entry name" value="PTS_EIIB-like_sf"/>
</dbReference>
<dbReference type="Pfam" id="PF02302">
    <property type="entry name" value="PTS_IIB"/>
    <property type="match status" value="1"/>
</dbReference>
<keyword evidence="6" id="KW-0597">Phosphoprotein</keyword>
<feature type="transmembrane region" description="Helical" evidence="14">
    <location>
        <begin position="403"/>
        <end position="422"/>
    </location>
</feature>
<dbReference type="RefSeq" id="WP_149692165.1">
    <property type="nucleotide sequence ID" value="NZ_JBEUGM010000018.1"/>
</dbReference>
<sequence length="483" mass="51203">MESSLRLVAITNCPAGIAHTYMVAEALEQKARALGHTINVETQGSSGVENRLTTEDIAAADYVILATGRGLSGEDRARFAGKKVYEIAISQALKNIDQIFTQLPTHSQLFAADSSVRLGKQEVQQGSVMSHLMAGVSAALPFVIGGGILVAIANMLVQFGLPYIDMSKGAPSFTWIVESVGYLGFTFMIPIMGAYIAWSIADKPAFAPAFLVCYLANDKGLLGTQSGAGFLGAVVLGLAIGYFVLWFRKVKLGKALQPLLGSMLIPFITLLVFGVLTYYVIGPVMSDIMGGLLHFLNTIPPSMKMGAAFLVGAMLAFDMGGPINKTAWFFCFSLLEKHIYDWYAIVGVVALMPPVAAGIATYIAPKLFTQQEKAAASSAIVVGATVATEPAIPYALAAPLPMITANTLSGGITGMLVIAFGIKRLAPGLGIFDPLIGLMSPVGSFYLVLAIGLALNISLIIILKGLWLRRKAKAAQQELAHEH</sequence>
<dbReference type="GO" id="GO:0090563">
    <property type="term" value="F:protein-phosphocysteine-sugar phosphotransferase activity"/>
    <property type="evidence" value="ECO:0007669"/>
    <property type="project" value="TreeGrafter"/>
</dbReference>
<evidence type="ECO:0000256" key="2">
    <source>
        <dbReference type="ARBA" id="ARBA00004429"/>
    </source>
</evidence>
<proteinExistence type="predicted"/>
<dbReference type="InterPro" id="IPR013011">
    <property type="entry name" value="PTS_EIIB_2"/>
</dbReference>
<keyword evidence="7" id="KW-0762">Sugar transport</keyword>
<evidence type="ECO:0000313" key="18">
    <source>
        <dbReference type="Proteomes" id="UP000468420"/>
    </source>
</evidence>
<evidence type="ECO:0000259" key="15">
    <source>
        <dbReference type="PROSITE" id="PS51099"/>
    </source>
</evidence>
<accession>A0A6N6JZL0</accession>
<dbReference type="PANTHER" id="PTHR30505:SF0">
    <property type="entry name" value="FRUCTOSE-LIKE PTS SYSTEM EIIBC COMPONENT-RELATED"/>
    <property type="match status" value="1"/>
</dbReference>
<evidence type="ECO:0000256" key="9">
    <source>
        <dbReference type="ARBA" id="ARBA00022683"/>
    </source>
</evidence>
<dbReference type="CDD" id="cd05569">
    <property type="entry name" value="PTS_IIB_fructose"/>
    <property type="match status" value="1"/>
</dbReference>
<feature type="transmembrane region" description="Helical" evidence="14">
    <location>
        <begin position="259"/>
        <end position="281"/>
    </location>
</feature>
<keyword evidence="9" id="KW-0598">Phosphotransferase system</keyword>